<keyword evidence="3" id="KW-1185">Reference proteome</keyword>
<dbReference type="EMBL" id="CAIJEO010000010">
    <property type="protein sequence ID" value="CAD0099760.1"/>
    <property type="molecule type" value="Genomic_DNA"/>
</dbReference>
<gene>
    <name evidence="2" type="ORF">AWRI4233_LOCUS8585</name>
</gene>
<dbReference type="Proteomes" id="UP000714618">
    <property type="component" value="Unassembled WGS sequence"/>
</dbReference>
<proteinExistence type="predicted"/>
<evidence type="ECO:0000313" key="3">
    <source>
        <dbReference type="Proteomes" id="UP000714618"/>
    </source>
</evidence>
<protein>
    <submittedName>
        <fullName evidence="2">Uncharacterized protein</fullName>
    </submittedName>
</protein>
<comment type="caution">
    <text evidence="2">The sequence shown here is derived from an EMBL/GenBank/DDBJ whole genome shotgun (WGS) entry which is preliminary data.</text>
</comment>
<sequence length="189" mass="20970">MLSRSNGLSKRVAAPRTTISNPESALDYVEELLYNSKLADTTSDLKRPRAGSGSALLTDETRIGSDSTSISEQKHIHGKPCPDQDQNCHYHHQLTQHCHIPWRHCASALTVNAIKQSHRTGGAWIGAPDGWNKDHESCLTTTKKCDIHAGMHGMSSEKQRNKKYPDKPRVRGRHSRGSGDQKKQRGDAD</sequence>
<dbReference type="AlphaFoldDB" id="A0A9N8KB85"/>
<organism evidence="2 3">
    <name type="scientific">Aureobasidium mustum</name>
    <dbReference type="NCBI Taxonomy" id="2773714"/>
    <lineage>
        <taxon>Eukaryota</taxon>
        <taxon>Fungi</taxon>
        <taxon>Dikarya</taxon>
        <taxon>Ascomycota</taxon>
        <taxon>Pezizomycotina</taxon>
        <taxon>Dothideomycetes</taxon>
        <taxon>Dothideomycetidae</taxon>
        <taxon>Dothideales</taxon>
        <taxon>Saccotheciaceae</taxon>
        <taxon>Aureobasidium</taxon>
    </lineage>
</organism>
<dbReference type="OrthoDB" id="3832030at2759"/>
<feature type="compositionally biased region" description="Basic and acidic residues" evidence="1">
    <location>
        <begin position="150"/>
        <end position="169"/>
    </location>
</feature>
<feature type="non-terminal residue" evidence="2">
    <location>
        <position position="189"/>
    </location>
</feature>
<feature type="region of interest" description="Disordered" evidence="1">
    <location>
        <begin position="150"/>
        <end position="189"/>
    </location>
</feature>
<evidence type="ECO:0000256" key="1">
    <source>
        <dbReference type="SAM" id="MobiDB-lite"/>
    </source>
</evidence>
<accession>A0A9N8KB85</accession>
<feature type="compositionally biased region" description="Basic and acidic residues" evidence="1">
    <location>
        <begin position="177"/>
        <end position="189"/>
    </location>
</feature>
<feature type="region of interest" description="Disordered" evidence="1">
    <location>
        <begin position="43"/>
        <end position="80"/>
    </location>
</feature>
<evidence type="ECO:0000313" key="2">
    <source>
        <dbReference type="EMBL" id="CAD0099760.1"/>
    </source>
</evidence>
<reference evidence="2" key="1">
    <citation type="submission" date="2020-06" db="EMBL/GenBank/DDBJ databases">
        <authorList>
            <person name="Onetto C."/>
        </authorList>
    </citation>
    <scope>NUCLEOTIDE SEQUENCE</scope>
</reference>
<name>A0A9N8KB85_9PEZI</name>